<dbReference type="CDD" id="cd06225">
    <property type="entry name" value="HAMP"/>
    <property type="match status" value="1"/>
</dbReference>
<dbReference type="GO" id="GO:0016301">
    <property type="term" value="F:kinase activity"/>
    <property type="evidence" value="ECO:0007669"/>
    <property type="project" value="UniProtKB-KW"/>
</dbReference>
<feature type="transmembrane region" description="Helical" evidence="12">
    <location>
        <begin position="222"/>
        <end position="243"/>
    </location>
</feature>
<dbReference type="PROSITE" id="PS50885">
    <property type="entry name" value="HAMP"/>
    <property type="match status" value="1"/>
</dbReference>
<dbReference type="InterPro" id="IPR005467">
    <property type="entry name" value="His_kinase_dom"/>
</dbReference>
<protein>
    <recommendedName>
        <fullName evidence="3">histidine kinase</fullName>
        <ecNumber evidence="3">2.7.13.3</ecNumber>
    </recommendedName>
</protein>
<dbReference type="InterPro" id="IPR004358">
    <property type="entry name" value="Sig_transdc_His_kin-like_C"/>
</dbReference>
<comment type="catalytic activity">
    <reaction evidence="1">
        <text>ATP + protein L-histidine = ADP + protein N-phospho-L-histidine.</text>
        <dbReference type="EC" id="2.7.13.3"/>
    </reaction>
</comment>
<feature type="region of interest" description="Disordered" evidence="11">
    <location>
        <begin position="1"/>
        <end position="60"/>
    </location>
</feature>
<keyword evidence="4" id="KW-0597">Phosphoprotein</keyword>
<dbReference type="SMART" id="SM00304">
    <property type="entry name" value="HAMP"/>
    <property type="match status" value="1"/>
</dbReference>
<dbReference type="Proteomes" id="UP000600946">
    <property type="component" value="Unassembled WGS sequence"/>
</dbReference>
<keyword evidence="8 12" id="KW-1133">Transmembrane helix</keyword>
<evidence type="ECO:0000256" key="2">
    <source>
        <dbReference type="ARBA" id="ARBA00004236"/>
    </source>
</evidence>
<dbReference type="SMART" id="SM00388">
    <property type="entry name" value="HisKA"/>
    <property type="match status" value="1"/>
</dbReference>
<evidence type="ECO:0000256" key="9">
    <source>
        <dbReference type="ARBA" id="ARBA00023012"/>
    </source>
</evidence>
<dbReference type="RefSeq" id="WP_229893028.1">
    <property type="nucleotide sequence ID" value="NZ_BMUU01000017.1"/>
</dbReference>
<evidence type="ECO:0000256" key="12">
    <source>
        <dbReference type="SAM" id="Phobius"/>
    </source>
</evidence>
<keyword evidence="16" id="KW-1185">Reference proteome</keyword>
<comment type="caution">
    <text evidence="15">The sequence shown here is derived from an EMBL/GenBank/DDBJ whole genome shotgun (WGS) entry which is preliminary data.</text>
</comment>
<keyword evidence="10 12" id="KW-0472">Membrane</keyword>
<dbReference type="Pfam" id="PF00672">
    <property type="entry name" value="HAMP"/>
    <property type="match status" value="1"/>
</dbReference>
<reference evidence="16" key="1">
    <citation type="journal article" date="2019" name="Int. J. Syst. Evol. Microbiol.">
        <title>The Global Catalogue of Microorganisms (GCM) 10K type strain sequencing project: providing services to taxonomists for standard genome sequencing and annotation.</title>
        <authorList>
            <consortium name="The Broad Institute Genomics Platform"/>
            <consortium name="The Broad Institute Genome Sequencing Center for Infectious Disease"/>
            <person name="Wu L."/>
            <person name="Ma J."/>
        </authorList>
    </citation>
    <scope>NUCLEOTIDE SEQUENCE [LARGE SCALE GENOMIC DNA]</scope>
    <source>
        <strain evidence="16">JCM 4594</strain>
    </source>
</reference>
<dbReference type="SUPFAM" id="SSF158472">
    <property type="entry name" value="HAMP domain-like"/>
    <property type="match status" value="1"/>
</dbReference>
<evidence type="ECO:0000256" key="6">
    <source>
        <dbReference type="ARBA" id="ARBA00022692"/>
    </source>
</evidence>
<proteinExistence type="predicted"/>
<dbReference type="SUPFAM" id="SSF55874">
    <property type="entry name" value="ATPase domain of HSP90 chaperone/DNA topoisomerase II/histidine kinase"/>
    <property type="match status" value="1"/>
</dbReference>
<keyword evidence="6 12" id="KW-0812">Transmembrane</keyword>
<sequence>MSPPDGSADQARPDPEGRPAQHRGSADALHTEQPKQPVQKHRTEEHARHEQPERPRTSRRRVFPLPFGSVRVATTLGAVAVVAVALLAACAGLLGVIHQGLVNSAERTALARADAVARVSGSGRLVDRLAVPDGEDSLLQVVADDGRILAASENLAGRAPVASFEPAAGHSSAARSLDLALRPDPHPHPYRLVAVRAKTANGSGATVYAGTSLETARYTQRLIVTSMIPGIPLLLLLVAAVTWRSTGRALRPVEAIRAEVAEITERDLGRRVPVPASRDEVARLSQTMNATLDRLEESMDRQRRFVADASHELRNPIAALRAHVEVAIAHPQLLHGPELLDDVIRVQQLADDLLLLARLDAGQSPERTNLDLCDLVRTTTARRPRGRVPVTVDASGPAPVYGNRGQLARVLDNLLDNAQRHARTTITVTVTDGARGVVLDVLDDGPGVPEKDRERVFTRFTRLDASRSRDAGGTGLGLAIARDIAANHGGRLAAAAGPGGHFTLRLPHAATTGTSPGAAGA</sequence>
<dbReference type="PANTHER" id="PTHR45436">
    <property type="entry name" value="SENSOR HISTIDINE KINASE YKOH"/>
    <property type="match status" value="1"/>
</dbReference>
<organism evidence="15 16">
    <name type="scientific">Streptomyces xanthochromogenes</name>
    <dbReference type="NCBI Taxonomy" id="67384"/>
    <lineage>
        <taxon>Bacteria</taxon>
        <taxon>Bacillati</taxon>
        <taxon>Actinomycetota</taxon>
        <taxon>Actinomycetes</taxon>
        <taxon>Kitasatosporales</taxon>
        <taxon>Streptomycetaceae</taxon>
        <taxon>Streptomyces</taxon>
    </lineage>
</organism>
<dbReference type="SUPFAM" id="SSF47384">
    <property type="entry name" value="Homodimeric domain of signal transducing histidine kinase"/>
    <property type="match status" value="1"/>
</dbReference>
<dbReference type="SMART" id="SM00387">
    <property type="entry name" value="HATPase_c"/>
    <property type="match status" value="1"/>
</dbReference>
<evidence type="ECO:0000313" key="16">
    <source>
        <dbReference type="Proteomes" id="UP000600946"/>
    </source>
</evidence>
<feature type="transmembrane region" description="Helical" evidence="12">
    <location>
        <begin position="72"/>
        <end position="97"/>
    </location>
</feature>
<evidence type="ECO:0000259" key="13">
    <source>
        <dbReference type="PROSITE" id="PS50109"/>
    </source>
</evidence>
<feature type="domain" description="HAMP" evidence="14">
    <location>
        <begin position="247"/>
        <end position="300"/>
    </location>
</feature>
<evidence type="ECO:0000256" key="5">
    <source>
        <dbReference type="ARBA" id="ARBA00022679"/>
    </source>
</evidence>
<feature type="domain" description="Histidine kinase" evidence="13">
    <location>
        <begin position="308"/>
        <end position="510"/>
    </location>
</feature>
<dbReference type="InterPro" id="IPR003594">
    <property type="entry name" value="HATPase_dom"/>
</dbReference>
<dbReference type="CDD" id="cd00075">
    <property type="entry name" value="HATPase"/>
    <property type="match status" value="1"/>
</dbReference>
<dbReference type="InterPro" id="IPR036097">
    <property type="entry name" value="HisK_dim/P_sf"/>
</dbReference>
<dbReference type="PRINTS" id="PR00344">
    <property type="entry name" value="BCTRLSENSOR"/>
</dbReference>
<keyword evidence="9" id="KW-0902">Two-component regulatory system</keyword>
<evidence type="ECO:0000256" key="1">
    <source>
        <dbReference type="ARBA" id="ARBA00000085"/>
    </source>
</evidence>
<feature type="compositionally biased region" description="Basic and acidic residues" evidence="11">
    <location>
        <begin position="41"/>
        <end position="56"/>
    </location>
</feature>
<dbReference type="PROSITE" id="PS50109">
    <property type="entry name" value="HIS_KIN"/>
    <property type="match status" value="1"/>
</dbReference>
<evidence type="ECO:0000259" key="14">
    <source>
        <dbReference type="PROSITE" id="PS50885"/>
    </source>
</evidence>
<dbReference type="InterPro" id="IPR003661">
    <property type="entry name" value="HisK_dim/P_dom"/>
</dbReference>
<dbReference type="CDD" id="cd00082">
    <property type="entry name" value="HisKA"/>
    <property type="match status" value="1"/>
</dbReference>
<evidence type="ECO:0000256" key="7">
    <source>
        <dbReference type="ARBA" id="ARBA00022777"/>
    </source>
</evidence>
<dbReference type="GeneID" id="96294764"/>
<evidence type="ECO:0000256" key="8">
    <source>
        <dbReference type="ARBA" id="ARBA00022989"/>
    </source>
</evidence>
<evidence type="ECO:0000256" key="11">
    <source>
        <dbReference type="SAM" id="MobiDB-lite"/>
    </source>
</evidence>
<comment type="subcellular location">
    <subcellularLocation>
        <location evidence="2">Cell membrane</location>
    </subcellularLocation>
</comment>
<evidence type="ECO:0000256" key="3">
    <source>
        <dbReference type="ARBA" id="ARBA00012438"/>
    </source>
</evidence>
<dbReference type="PANTHER" id="PTHR45436:SF5">
    <property type="entry name" value="SENSOR HISTIDINE KINASE TRCS"/>
    <property type="match status" value="1"/>
</dbReference>
<accession>A0ABQ3ASH4</accession>
<keyword evidence="7 15" id="KW-0418">Kinase</keyword>
<dbReference type="Gene3D" id="1.10.287.130">
    <property type="match status" value="1"/>
</dbReference>
<evidence type="ECO:0000256" key="4">
    <source>
        <dbReference type="ARBA" id="ARBA00022553"/>
    </source>
</evidence>
<dbReference type="InterPro" id="IPR036890">
    <property type="entry name" value="HATPase_C_sf"/>
</dbReference>
<dbReference type="InterPro" id="IPR003660">
    <property type="entry name" value="HAMP_dom"/>
</dbReference>
<dbReference type="InterPro" id="IPR050428">
    <property type="entry name" value="TCS_sensor_his_kinase"/>
</dbReference>
<evidence type="ECO:0000313" key="15">
    <source>
        <dbReference type="EMBL" id="GGY64433.1"/>
    </source>
</evidence>
<dbReference type="Pfam" id="PF02518">
    <property type="entry name" value="HATPase_c"/>
    <property type="match status" value="1"/>
</dbReference>
<name>A0ABQ3ASH4_9ACTN</name>
<evidence type="ECO:0000256" key="10">
    <source>
        <dbReference type="ARBA" id="ARBA00023136"/>
    </source>
</evidence>
<dbReference type="Pfam" id="PF00512">
    <property type="entry name" value="HisKA"/>
    <property type="match status" value="1"/>
</dbReference>
<dbReference type="Gene3D" id="3.30.565.10">
    <property type="entry name" value="Histidine kinase-like ATPase, C-terminal domain"/>
    <property type="match status" value="1"/>
</dbReference>
<dbReference type="EC" id="2.7.13.3" evidence="3"/>
<keyword evidence="5" id="KW-0808">Transferase</keyword>
<dbReference type="EMBL" id="BMUU01000017">
    <property type="protein sequence ID" value="GGY64433.1"/>
    <property type="molecule type" value="Genomic_DNA"/>
</dbReference>
<gene>
    <name evidence="15" type="ORF">GCM10010326_68950</name>
</gene>